<dbReference type="InterPro" id="IPR044198">
    <property type="entry name" value="DEK"/>
</dbReference>
<dbReference type="PANTHER" id="PTHR13468">
    <property type="entry name" value="DEK PROTEIN"/>
    <property type="match status" value="1"/>
</dbReference>
<dbReference type="Pfam" id="PF08766">
    <property type="entry name" value="DEK_C"/>
    <property type="match status" value="1"/>
</dbReference>
<reference evidence="7 8" key="1">
    <citation type="submission" date="2024-09" db="EMBL/GenBank/DDBJ databases">
        <title>Genome sequencing and assembly of Phytophthora oleae, isolate VK10A, causative agent of rot of olive drupes.</title>
        <authorList>
            <person name="Conti Taguali S."/>
            <person name="Riolo M."/>
            <person name="La Spada F."/>
            <person name="Cacciola S.O."/>
            <person name="Dionisio G."/>
        </authorList>
    </citation>
    <scope>NUCLEOTIDE SEQUENCE [LARGE SCALE GENOMIC DNA]</scope>
    <source>
        <strain evidence="7 8">VK10A</strain>
    </source>
</reference>
<evidence type="ECO:0000256" key="3">
    <source>
        <dbReference type="ARBA" id="ARBA00023125"/>
    </source>
</evidence>
<gene>
    <name evidence="7" type="ORF">V7S43_008916</name>
</gene>
<dbReference type="AlphaFoldDB" id="A0ABD3FI70"/>
<dbReference type="SUPFAM" id="SSF109715">
    <property type="entry name" value="DEK C-terminal domain"/>
    <property type="match status" value="1"/>
</dbReference>
<feature type="domain" description="DEK-C" evidence="6">
    <location>
        <begin position="344"/>
        <end position="399"/>
    </location>
</feature>
<protein>
    <recommendedName>
        <fullName evidence="6">DEK-C domain-containing protein</fullName>
    </recommendedName>
</protein>
<dbReference type="GO" id="GO:0005634">
    <property type="term" value="C:nucleus"/>
    <property type="evidence" value="ECO:0007669"/>
    <property type="project" value="UniProtKB-SubCell"/>
</dbReference>
<evidence type="ECO:0000313" key="8">
    <source>
        <dbReference type="Proteomes" id="UP001632037"/>
    </source>
</evidence>
<evidence type="ECO:0000256" key="1">
    <source>
        <dbReference type="ARBA" id="ARBA00004123"/>
    </source>
</evidence>
<keyword evidence="3" id="KW-0238">DNA-binding</keyword>
<dbReference type="Proteomes" id="UP001632037">
    <property type="component" value="Unassembled WGS sequence"/>
</dbReference>
<feature type="compositionally biased region" description="Acidic residues" evidence="5">
    <location>
        <begin position="283"/>
        <end position="299"/>
    </location>
</feature>
<feature type="region of interest" description="Disordered" evidence="5">
    <location>
        <begin position="196"/>
        <end position="350"/>
    </location>
</feature>
<keyword evidence="8" id="KW-1185">Reference proteome</keyword>
<proteinExistence type="predicted"/>
<dbReference type="PROSITE" id="PS51998">
    <property type="entry name" value="DEK_C"/>
    <property type="match status" value="1"/>
</dbReference>
<feature type="region of interest" description="Disordered" evidence="5">
    <location>
        <begin position="47"/>
        <end position="66"/>
    </location>
</feature>
<feature type="compositionally biased region" description="Basic and acidic residues" evidence="5">
    <location>
        <begin position="332"/>
        <end position="343"/>
    </location>
</feature>
<organism evidence="7 8">
    <name type="scientific">Phytophthora oleae</name>
    <dbReference type="NCBI Taxonomy" id="2107226"/>
    <lineage>
        <taxon>Eukaryota</taxon>
        <taxon>Sar</taxon>
        <taxon>Stramenopiles</taxon>
        <taxon>Oomycota</taxon>
        <taxon>Peronosporomycetes</taxon>
        <taxon>Peronosporales</taxon>
        <taxon>Peronosporaceae</taxon>
        <taxon>Phytophthora</taxon>
    </lineage>
</organism>
<evidence type="ECO:0000256" key="5">
    <source>
        <dbReference type="SAM" id="MobiDB-lite"/>
    </source>
</evidence>
<dbReference type="InterPro" id="IPR014876">
    <property type="entry name" value="DEK_C"/>
</dbReference>
<feature type="compositionally biased region" description="Acidic residues" evidence="5">
    <location>
        <begin position="235"/>
        <end position="257"/>
    </location>
</feature>
<evidence type="ECO:0000256" key="2">
    <source>
        <dbReference type="ARBA" id="ARBA00022853"/>
    </source>
</evidence>
<feature type="compositionally biased region" description="Polar residues" evidence="5">
    <location>
        <begin position="16"/>
        <end position="33"/>
    </location>
</feature>
<evidence type="ECO:0000259" key="6">
    <source>
        <dbReference type="PROSITE" id="PS51998"/>
    </source>
</evidence>
<feature type="compositionally biased region" description="Basic and acidic residues" evidence="5">
    <location>
        <begin position="300"/>
        <end position="322"/>
    </location>
</feature>
<feature type="compositionally biased region" description="Basic residues" evidence="5">
    <location>
        <begin position="264"/>
        <end position="278"/>
    </location>
</feature>
<dbReference type="EMBL" id="JBIMZQ010000018">
    <property type="protein sequence ID" value="KAL3666126.1"/>
    <property type="molecule type" value="Genomic_DNA"/>
</dbReference>
<feature type="region of interest" description="Disordered" evidence="5">
    <location>
        <begin position="1"/>
        <end position="42"/>
    </location>
</feature>
<name>A0ABD3FI70_9STRA</name>
<comment type="caution">
    <text evidence="7">The sequence shown here is derived from an EMBL/GenBank/DDBJ whole genome shotgun (WGS) entry which is preliminary data.</text>
</comment>
<keyword evidence="4" id="KW-0539">Nucleus</keyword>
<accession>A0ABD3FI70</accession>
<comment type="subcellular location">
    <subcellularLocation>
        <location evidence="1">Nucleus</location>
    </subcellularLocation>
</comment>
<keyword evidence="2" id="KW-0156">Chromatin regulator</keyword>
<evidence type="ECO:0000313" key="7">
    <source>
        <dbReference type="EMBL" id="KAL3666126.1"/>
    </source>
</evidence>
<dbReference type="GO" id="GO:0006325">
    <property type="term" value="P:chromatin organization"/>
    <property type="evidence" value="ECO:0007669"/>
    <property type="project" value="UniProtKB-KW"/>
</dbReference>
<feature type="compositionally biased region" description="Basic residues" evidence="5">
    <location>
        <begin position="222"/>
        <end position="232"/>
    </location>
</feature>
<dbReference type="Gene3D" id="1.10.10.60">
    <property type="entry name" value="Homeodomain-like"/>
    <property type="match status" value="1"/>
</dbReference>
<evidence type="ECO:0000256" key="4">
    <source>
        <dbReference type="ARBA" id="ARBA00023242"/>
    </source>
</evidence>
<feature type="compositionally biased region" description="Basic and acidic residues" evidence="5">
    <location>
        <begin position="211"/>
        <end position="221"/>
    </location>
</feature>
<dbReference type="GO" id="GO:0003677">
    <property type="term" value="F:DNA binding"/>
    <property type="evidence" value="ECO:0007669"/>
    <property type="project" value="UniProtKB-KW"/>
</dbReference>
<dbReference type="PANTHER" id="PTHR13468:SF1">
    <property type="entry name" value="PROTEIN DEK"/>
    <property type="match status" value="1"/>
</dbReference>
<sequence>MDEPQKPEPALAVDPQTDSTIQEDASSTPANGTSLGGRVRRTTQMFTFSKGKSDEPEEFSPPSGKGVKVRDMEFVRNNVEALGKKQQDMIKQLYSIMYGRRFQQKNVKVIKEHILDFSGVIEQDEKSRENLIAKMGKWKLIFVHEVMDLLAVDRSKKSFDEEGKPHNKEALLDRLVDWLYNPQVTTLGEKKAAIVARKEKQKANKRVKKAKAAEKSKTEPAKKKRKTTKKKAVAADEEEEEDDDHEATESEGDESSSDFEQAKKPTKKRKATRRAKKSPRVENDDEEEQSDKEEQDEKEDAASKDEKQDAKEESATKDKEQPAAEPEEETNAADKDESTKPETEALDADVCSKVKDIIANGDAEELTVKKIVRQLSADLGRDMTSQKKAIKEFITNGQAEI</sequence>